<dbReference type="InterPro" id="IPR038694">
    <property type="entry name" value="DUF427_sf"/>
</dbReference>
<dbReference type="InterPro" id="IPR007361">
    <property type="entry name" value="DUF427"/>
</dbReference>
<protein>
    <submittedName>
        <fullName evidence="3">Uncharacterized protein (DUF427 family)</fullName>
    </submittedName>
</protein>
<dbReference type="RefSeq" id="WP_120798991.1">
    <property type="nucleotide sequence ID" value="NZ_RBXL01000001.1"/>
</dbReference>
<reference evidence="3 4" key="1">
    <citation type="submission" date="2018-10" db="EMBL/GenBank/DDBJ databases">
        <title>Genomic Encyclopedia of Archaeal and Bacterial Type Strains, Phase II (KMG-II): from individual species to whole genera.</title>
        <authorList>
            <person name="Goeker M."/>
        </authorList>
    </citation>
    <scope>NUCLEOTIDE SEQUENCE [LARGE SCALE GENOMIC DNA]</scope>
    <source>
        <strain evidence="3 4">DSM 235</strain>
    </source>
</reference>
<dbReference type="Gene3D" id="2.170.150.40">
    <property type="entry name" value="Domain of unknown function (DUF427)"/>
    <property type="match status" value="1"/>
</dbReference>
<evidence type="ECO:0000256" key="1">
    <source>
        <dbReference type="SAM" id="MobiDB-lite"/>
    </source>
</evidence>
<comment type="caution">
    <text evidence="3">The sequence shown here is derived from an EMBL/GenBank/DDBJ whole genome shotgun (WGS) entry which is preliminary data.</text>
</comment>
<organism evidence="3 4">
    <name type="scientific">Thiocapsa rosea</name>
    <dbReference type="NCBI Taxonomy" id="69360"/>
    <lineage>
        <taxon>Bacteria</taxon>
        <taxon>Pseudomonadati</taxon>
        <taxon>Pseudomonadota</taxon>
        <taxon>Gammaproteobacteria</taxon>
        <taxon>Chromatiales</taxon>
        <taxon>Chromatiaceae</taxon>
        <taxon>Thiocapsa</taxon>
    </lineage>
</organism>
<feature type="domain" description="DUF427" evidence="2">
    <location>
        <begin position="55"/>
        <end position="146"/>
    </location>
</feature>
<feature type="region of interest" description="Disordered" evidence="1">
    <location>
        <begin position="23"/>
        <end position="46"/>
    </location>
</feature>
<accession>A0A495VC25</accession>
<evidence type="ECO:0000259" key="2">
    <source>
        <dbReference type="Pfam" id="PF04248"/>
    </source>
</evidence>
<dbReference type="PANTHER" id="PTHR43058:SF1">
    <property type="entry name" value="DUF427 DOMAIN-CONTAINING PROTEIN"/>
    <property type="match status" value="1"/>
</dbReference>
<name>A0A495VC25_9GAMM</name>
<evidence type="ECO:0000313" key="3">
    <source>
        <dbReference type="EMBL" id="RKT46946.1"/>
    </source>
</evidence>
<evidence type="ECO:0000313" key="4">
    <source>
        <dbReference type="Proteomes" id="UP000274556"/>
    </source>
</evidence>
<dbReference type="Proteomes" id="UP000274556">
    <property type="component" value="Unassembled WGS sequence"/>
</dbReference>
<dbReference type="EMBL" id="RBXL01000001">
    <property type="protein sequence ID" value="RKT46946.1"/>
    <property type="molecule type" value="Genomic_DNA"/>
</dbReference>
<proteinExistence type="predicted"/>
<gene>
    <name evidence="3" type="ORF">BDD21_4490</name>
</gene>
<sequence>MPETPKDDPRIARARAAWQFRGQKRPDFAVEPGPDQESVWDYPRPPAIRPEPRPVRVISGAVTLADSIHAVRVCETGSPPTLYVPPQDVAMDLMTVSPTRSFCEWKGQARYFRLKGAAGSTTDIAWCYPDPLPGFEPHAGWICFYPGRVACFLDGERVIAQPGGYYGGWITADVVGPFKGEHGTSHW</sequence>
<dbReference type="Pfam" id="PF04248">
    <property type="entry name" value="NTP_transf_9"/>
    <property type="match status" value="1"/>
</dbReference>
<dbReference type="OrthoDB" id="4565346at2"/>
<keyword evidence="4" id="KW-1185">Reference proteome</keyword>
<dbReference type="PANTHER" id="PTHR43058">
    <property type="entry name" value="SLR0655 PROTEIN"/>
    <property type="match status" value="1"/>
</dbReference>
<dbReference type="AlphaFoldDB" id="A0A495VC25"/>